<sequence length="424" mass="47682">MSDRAVQSVTDTNGTKRQTVQSSYQSTWMTHWMSRSFDTARKTRSHNVTKNEELDYATKDENLTNGLDVYSSSVKRLGVIETKTFEIVDEIVKTSSERRGKAVVDYKSGIQFPLGEGTSKNPPKWMETHSTGKKDSIFAMPKGKLLESSSHMVSYKFDLEKYAFNKGINISFSAVGSYSAASTKAFNMESNSPPWINVTSSKEVKYQPPNIKLSDINLEVPALPGKASSSENLCHSPSKTQSLETDKLLVHFEQPKPKSNCSLDYCPNEDPGDRWVKRLKPSSSNSYAQGPKTENSSHEKINESFSRIPKSSITSSESTPSKHRVKDVELIEDAKNGKDLLMSHAWIQRWLRNGPRITEKKPEVMVFEPRRSKLAVEKFPKEQQFPSIAAMALMGRALTCSQPCEIQKRGSYTVWNTNAIRKIS</sequence>
<feature type="compositionally biased region" description="Polar residues" evidence="1">
    <location>
        <begin position="281"/>
        <end position="294"/>
    </location>
</feature>
<comment type="caution">
    <text evidence="2">The sequence shown here is derived from an EMBL/GenBank/DDBJ whole genome shotgun (WGS) entry which is preliminary data.</text>
</comment>
<evidence type="ECO:0000313" key="2">
    <source>
        <dbReference type="EMBL" id="KAK6136737.1"/>
    </source>
</evidence>
<gene>
    <name evidence="2" type="ORF">DH2020_029565</name>
</gene>
<proteinExistence type="predicted"/>
<dbReference type="EMBL" id="JABTTQ020001020">
    <property type="protein sequence ID" value="KAK6136737.1"/>
    <property type="molecule type" value="Genomic_DNA"/>
</dbReference>
<name>A0ABR0VRY2_REHGL</name>
<dbReference type="InterPro" id="IPR037476">
    <property type="entry name" value="PCH1"/>
</dbReference>
<accession>A0ABR0VRY2</accession>
<dbReference type="PANTHER" id="PTHR36062:SF1">
    <property type="entry name" value="OS01G0687300 PROTEIN"/>
    <property type="match status" value="1"/>
</dbReference>
<keyword evidence="3" id="KW-1185">Reference proteome</keyword>
<reference evidence="2 3" key="1">
    <citation type="journal article" date="2021" name="Comput. Struct. Biotechnol. J.">
        <title>De novo genome assembly of the potent medicinal plant Rehmannia glutinosa using nanopore technology.</title>
        <authorList>
            <person name="Ma L."/>
            <person name="Dong C."/>
            <person name="Song C."/>
            <person name="Wang X."/>
            <person name="Zheng X."/>
            <person name="Niu Y."/>
            <person name="Chen S."/>
            <person name="Feng W."/>
        </authorList>
    </citation>
    <scope>NUCLEOTIDE SEQUENCE [LARGE SCALE GENOMIC DNA]</scope>
    <source>
        <strain evidence="2">DH-2019</strain>
    </source>
</reference>
<protein>
    <submittedName>
        <fullName evidence="2">Uncharacterized protein</fullName>
    </submittedName>
</protein>
<dbReference type="Proteomes" id="UP001318860">
    <property type="component" value="Unassembled WGS sequence"/>
</dbReference>
<feature type="compositionally biased region" description="Low complexity" evidence="1">
    <location>
        <begin position="304"/>
        <end position="319"/>
    </location>
</feature>
<organism evidence="2 3">
    <name type="scientific">Rehmannia glutinosa</name>
    <name type="common">Chinese foxglove</name>
    <dbReference type="NCBI Taxonomy" id="99300"/>
    <lineage>
        <taxon>Eukaryota</taxon>
        <taxon>Viridiplantae</taxon>
        <taxon>Streptophyta</taxon>
        <taxon>Embryophyta</taxon>
        <taxon>Tracheophyta</taxon>
        <taxon>Spermatophyta</taxon>
        <taxon>Magnoliopsida</taxon>
        <taxon>eudicotyledons</taxon>
        <taxon>Gunneridae</taxon>
        <taxon>Pentapetalae</taxon>
        <taxon>asterids</taxon>
        <taxon>lamiids</taxon>
        <taxon>Lamiales</taxon>
        <taxon>Orobanchaceae</taxon>
        <taxon>Rehmannieae</taxon>
        <taxon>Rehmannia</taxon>
    </lineage>
</organism>
<evidence type="ECO:0000313" key="3">
    <source>
        <dbReference type="Proteomes" id="UP001318860"/>
    </source>
</evidence>
<feature type="region of interest" description="Disordered" evidence="1">
    <location>
        <begin position="1"/>
        <end position="21"/>
    </location>
</feature>
<dbReference type="PANTHER" id="PTHR36062">
    <property type="entry name" value="OS01G0687300 PROTEIN"/>
    <property type="match status" value="1"/>
</dbReference>
<feature type="region of interest" description="Disordered" evidence="1">
    <location>
        <begin position="274"/>
        <end position="324"/>
    </location>
</feature>
<evidence type="ECO:0000256" key="1">
    <source>
        <dbReference type="SAM" id="MobiDB-lite"/>
    </source>
</evidence>